<keyword evidence="3 5" id="KW-0863">Zinc-finger</keyword>
<dbReference type="PROSITE" id="PS50157">
    <property type="entry name" value="ZINC_FINGER_C2H2_2"/>
    <property type="match status" value="5"/>
</dbReference>
<dbReference type="PANTHER" id="PTHR24379:SF121">
    <property type="entry name" value="C2H2-TYPE DOMAIN-CONTAINING PROTEIN"/>
    <property type="match status" value="1"/>
</dbReference>
<keyword evidence="4" id="KW-0862">Zinc</keyword>
<evidence type="ECO:0000256" key="1">
    <source>
        <dbReference type="ARBA" id="ARBA00022723"/>
    </source>
</evidence>
<keyword evidence="1" id="KW-0479">Metal-binding</keyword>
<dbReference type="Pfam" id="PF00096">
    <property type="entry name" value="zf-C2H2"/>
    <property type="match status" value="1"/>
</dbReference>
<dbReference type="InterPro" id="IPR036236">
    <property type="entry name" value="Znf_C2H2_sf"/>
</dbReference>
<dbReference type="Proteomes" id="UP001432322">
    <property type="component" value="Unassembled WGS sequence"/>
</dbReference>
<reference evidence="8" key="1">
    <citation type="submission" date="2023-10" db="EMBL/GenBank/DDBJ databases">
        <title>Genome assembly of Pristionchus species.</title>
        <authorList>
            <person name="Yoshida K."/>
            <person name="Sommer R.J."/>
        </authorList>
    </citation>
    <scope>NUCLEOTIDE SEQUENCE</scope>
    <source>
        <strain evidence="8">RS5133</strain>
    </source>
</reference>
<feature type="domain" description="C2H2-type" evidence="7">
    <location>
        <begin position="334"/>
        <end position="357"/>
    </location>
</feature>
<evidence type="ECO:0000256" key="6">
    <source>
        <dbReference type="SAM" id="Coils"/>
    </source>
</evidence>
<name>A0AAV5V8W7_9BILA</name>
<feature type="domain" description="C2H2-type" evidence="7">
    <location>
        <begin position="502"/>
        <end position="530"/>
    </location>
</feature>
<keyword evidence="9" id="KW-1185">Reference proteome</keyword>
<keyword evidence="2" id="KW-0677">Repeat</keyword>
<dbReference type="PANTHER" id="PTHR24379">
    <property type="entry name" value="KRAB AND ZINC FINGER DOMAIN-CONTAINING"/>
    <property type="match status" value="1"/>
</dbReference>
<proteinExistence type="predicted"/>
<protein>
    <recommendedName>
        <fullName evidence="7">C2H2-type domain-containing protein</fullName>
    </recommendedName>
</protein>
<evidence type="ECO:0000259" key="7">
    <source>
        <dbReference type="PROSITE" id="PS50157"/>
    </source>
</evidence>
<accession>A0AAV5V8W7</accession>
<dbReference type="PROSITE" id="PS00028">
    <property type="entry name" value="ZINC_FINGER_C2H2_1"/>
    <property type="match status" value="5"/>
</dbReference>
<feature type="non-terminal residue" evidence="8">
    <location>
        <position position="1"/>
    </location>
</feature>
<dbReference type="SUPFAM" id="SSF57667">
    <property type="entry name" value="beta-beta-alpha zinc fingers"/>
    <property type="match status" value="2"/>
</dbReference>
<feature type="domain" description="C2H2-type" evidence="7">
    <location>
        <begin position="449"/>
        <end position="473"/>
    </location>
</feature>
<feature type="coiled-coil region" evidence="6">
    <location>
        <begin position="105"/>
        <end position="132"/>
    </location>
</feature>
<keyword evidence="6" id="KW-0175">Coiled coil</keyword>
<evidence type="ECO:0000256" key="3">
    <source>
        <dbReference type="ARBA" id="ARBA00022771"/>
    </source>
</evidence>
<evidence type="ECO:0000256" key="5">
    <source>
        <dbReference type="PROSITE-ProRule" id="PRU00042"/>
    </source>
</evidence>
<dbReference type="EMBL" id="BTSY01000002">
    <property type="protein sequence ID" value="GMT14693.1"/>
    <property type="molecule type" value="Genomic_DNA"/>
</dbReference>
<organism evidence="8 9">
    <name type="scientific">Pristionchus fissidentatus</name>
    <dbReference type="NCBI Taxonomy" id="1538716"/>
    <lineage>
        <taxon>Eukaryota</taxon>
        <taxon>Metazoa</taxon>
        <taxon>Ecdysozoa</taxon>
        <taxon>Nematoda</taxon>
        <taxon>Chromadorea</taxon>
        <taxon>Rhabditida</taxon>
        <taxon>Rhabditina</taxon>
        <taxon>Diplogasteromorpha</taxon>
        <taxon>Diplogasteroidea</taxon>
        <taxon>Neodiplogasteridae</taxon>
        <taxon>Pristionchus</taxon>
    </lineage>
</organism>
<comment type="caution">
    <text evidence="8">The sequence shown here is derived from an EMBL/GenBank/DDBJ whole genome shotgun (WGS) entry which is preliminary data.</text>
</comment>
<gene>
    <name evidence="8" type="ORF">PFISCL1PPCAC_5990</name>
</gene>
<sequence>TSFQESISMSNSFNAWCAPNMRPVPNNGYRFSGGEDNFGIGPQAYPYVPSDMTGGTNEYSSYPHNAEQMEIMSTRSETSSPDTGPRAFTTNWDEYDSYRCGTPDLDELKLAIEDAKERRHEEREQNRKDQNMQMDGVGALLSLLRGDPSSEESKPEHKQRIVLNSSGQILGGLKTRKSKAKSLPLMPELAKAAAGLVDVELPPGPAHPTDPDEIRRLVRSKMPRCKVCRNRFGERNLLERHLRDQHHVEYLEYIAQQEEEIQLQKIEEQELNRIEELQSGGFIPPENEMASASFHVDINRIPLPGENTNGIVPRFDRNGILRQPKRPYRKKVSPQCNFCDKRFRNEVSLKKHLLKKHPESIEFVQCLDCFKCLANNEELAAHDCDLTFMCYECLPMRNLCNGQRLLLHRAKFHRGANSGFRCNECNLKFLTPRKLRKHKKMAHVFTKTYACHFCEELFTSEVSVITHERMHTGIIKFECLICDFRCNRYIEMEAHKREEHGYLCSICRKPFAEWSEIKDHTLREHGGYLTSESNTGWLILFLINLVTICNNISSSEGIRVNHDFSQVKREYIHLLGK</sequence>
<feature type="domain" description="C2H2-type" evidence="7">
    <location>
        <begin position="223"/>
        <end position="251"/>
    </location>
</feature>
<dbReference type="SMART" id="SM00355">
    <property type="entry name" value="ZnF_C2H2"/>
    <property type="match status" value="6"/>
</dbReference>
<evidence type="ECO:0000313" key="9">
    <source>
        <dbReference type="Proteomes" id="UP001432322"/>
    </source>
</evidence>
<dbReference type="InterPro" id="IPR013087">
    <property type="entry name" value="Znf_C2H2_type"/>
</dbReference>
<evidence type="ECO:0000256" key="4">
    <source>
        <dbReference type="ARBA" id="ARBA00022833"/>
    </source>
</evidence>
<evidence type="ECO:0000313" key="8">
    <source>
        <dbReference type="EMBL" id="GMT14693.1"/>
    </source>
</evidence>
<evidence type="ECO:0000256" key="2">
    <source>
        <dbReference type="ARBA" id="ARBA00022737"/>
    </source>
</evidence>
<dbReference type="Gene3D" id="3.30.160.60">
    <property type="entry name" value="Classic Zinc Finger"/>
    <property type="match status" value="3"/>
</dbReference>
<dbReference type="AlphaFoldDB" id="A0AAV5V8W7"/>
<feature type="domain" description="C2H2-type" evidence="7">
    <location>
        <begin position="420"/>
        <end position="448"/>
    </location>
</feature>
<dbReference type="GO" id="GO:0008270">
    <property type="term" value="F:zinc ion binding"/>
    <property type="evidence" value="ECO:0007669"/>
    <property type="project" value="UniProtKB-KW"/>
</dbReference>